<evidence type="ECO:0000256" key="1">
    <source>
        <dbReference type="ARBA" id="ARBA00004141"/>
    </source>
</evidence>
<dbReference type="Gene3D" id="1.20.1250.20">
    <property type="entry name" value="MFS general substrate transporter like domains"/>
    <property type="match status" value="1"/>
</dbReference>
<keyword evidence="4 6" id="KW-0472">Membrane</keyword>
<dbReference type="GO" id="GO:0005886">
    <property type="term" value="C:plasma membrane"/>
    <property type="evidence" value="ECO:0007669"/>
    <property type="project" value="TreeGrafter"/>
</dbReference>
<feature type="transmembrane region" description="Helical" evidence="6">
    <location>
        <begin position="210"/>
        <end position="232"/>
    </location>
</feature>
<dbReference type="EMBL" id="BSXN01001080">
    <property type="protein sequence ID" value="GME71479.1"/>
    <property type="molecule type" value="Genomic_DNA"/>
</dbReference>
<feature type="transmembrane region" description="Helical" evidence="6">
    <location>
        <begin position="399"/>
        <end position="419"/>
    </location>
</feature>
<dbReference type="InterPro" id="IPR020846">
    <property type="entry name" value="MFS_dom"/>
</dbReference>
<feature type="transmembrane region" description="Helical" evidence="6">
    <location>
        <begin position="492"/>
        <end position="512"/>
    </location>
</feature>
<organism evidence="8 9">
    <name type="scientific">Candida boidinii</name>
    <name type="common">Yeast</name>
    <dbReference type="NCBI Taxonomy" id="5477"/>
    <lineage>
        <taxon>Eukaryota</taxon>
        <taxon>Fungi</taxon>
        <taxon>Dikarya</taxon>
        <taxon>Ascomycota</taxon>
        <taxon>Saccharomycotina</taxon>
        <taxon>Pichiomycetes</taxon>
        <taxon>Pichiales</taxon>
        <taxon>Pichiaceae</taxon>
        <taxon>Ogataea</taxon>
        <taxon>Ogataea/Candida clade</taxon>
    </lineage>
</organism>
<evidence type="ECO:0000313" key="9">
    <source>
        <dbReference type="Proteomes" id="UP001165120"/>
    </source>
</evidence>
<keyword evidence="2 6" id="KW-0812">Transmembrane</keyword>
<feature type="region of interest" description="Disordered" evidence="5">
    <location>
        <begin position="1"/>
        <end position="21"/>
    </location>
</feature>
<reference evidence="8" key="1">
    <citation type="submission" date="2023-04" db="EMBL/GenBank/DDBJ databases">
        <title>Candida boidinii NBRC 10035.</title>
        <authorList>
            <person name="Ichikawa N."/>
            <person name="Sato H."/>
            <person name="Tonouchi N."/>
        </authorList>
    </citation>
    <scope>NUCLEOTIDE SEQUENCE</scope>
    <source>
        <strain evidence="8">NBRC 10035</strain>
    </source>
</reference>
<comment type="subcellular location">
    <subcellularLocation>
        <location evidence="1">Membrane</location>
        <topology evidence="1">Multi-pass membrane protein</topology>
    </subcellularLocation>
</comment>
<evidence type="ECO:0000313" key="8">
    <source>
        <dbReference type="EMBL" id="GME71479.1"/>
    </source>
</evidence>
<dbReference type="CDD" id="cd17323">
    <property type="entry name" value="MFS_Tpo1_MDR_like"/>
    <property type="match status" value="1"/>
</dbReference>
<feature type="transmembrane region" description="Helical" evidence="6">
    <location>
        <begin position="87"/>
        <end position="110"/>
    </location>
</feature>
<evidence type="ECO:0000256" key="6">
    <source>
        <dbReference type="SAM" id="Phobius"/>
    </source>
</evidence>
<dbReference type="SUPFAM" id="SSF103473">
    <property type="entry name" value="MFS general substrate transporter"/>
    <property type="match status" value="1"/>
</dbReference>
<feature type="transmembrane region" description="Helical" evidence="6">
    <location>
        <begin position="155"/>
        <end position="173"/>
    </location>
</feature>
<dbReference type="InterPro" id="IPR011701">
    <property type="entry name" value="MFS"/>
</dbReference>
<feature type="transmembrane region" description="Helical" evidence="6">
    <location>
        <begin position="244"/>
        <end position="273"/>
    </location>
</feature>
<feature type="transmembrane region" description="Helical" evidence="6">
    <location>
        <begin position="425"/>
        <end position="450"/>
    </location>
</feature>
<evidence type="ECO:0000256" key="4">
    <source>
        <dbReference type="ARBA" id="ARBA00023136"/>
    </source>
</evidence>
<dbReference type="InterPro" id="IPR036259">
    <property type="entry name" value="MFS_trans_sf"/>
</dbReference>
<feature type="transmembrane region" description="Helical" evidence="6">
    <location>
        <begin position="320"/>
        <end position="342"/>
    </location>
</feature>
<keyword evidence="9" id="KW-1185">Reference proteome</keyword>
<dbReference type="PROSITE" id="PS50850">
    <property type="entry name" value="MFS"/>
    <property type="match status" value="1"/>
</dbReference>
<protein>
    <submittedName>
        <fullName evidence="8">Unnamed protein product</fullName>
    </submittedName>
</protein>
<dbReference type="GO" id="GO:0022857">
    <property type="term" value="F:transmembrane transporter activity"/>
    <property type="evidence" value="ECO:0007669"/>
    <property type="project" value="InterPro"/>
</dbReference>
<feature type="transmembrane region" description="Helical" evidence="6">
    <location>
        <begin position="179"/>
        <end position="198"/>
    </location>
</feature>
<dbReference type="Proteomes" id="UP001165120">
    <property type="component" value="Unassembled WGS sequence"/>
</dbReference>
<feature type="domain" description="Major facilitator superfamily (MFS) profile" evidence="7">
    <location>
        <begin position="85"/>
        <end position="518"/>
    </location>
</feature>
<feature type="transmembrane region" description="Helical" evidence="6">
    <location>
        <begin position="122"/>
        <end position="143"/>
    </location>
</feature>
<dbReference type="FunFam" id="1.20.1250.20:FF:000082">
    <property type="entry name" value="MFS multidrug transporter, putative"/>
    <property type="match status" value="1"/>
</dbReference>
<dbReference type="AlphaFoldDB" id="A0A9W6WHK5"/>
<comment type="caution">
    <text evidence="8">The sequence shown here is derived from an EMBL/GenBank/DDBJ whole genome shotgun (WGS) entry which is preliminary data.</text>
</comment>
<sequence>MSELKIPKINKESTDEEGLADNNCDLTETLTNLDEERNGVSSEASEASSVVSYDEKLYTLDENGEIEVKIEQGEDIDFKSISNFRKWVIVVIISFTSFDITLLSSCWSMIEGKVMEEFHVGHEVATLGISLYIWALGVGPMFLGPISEYHGRKTVYVFSTFLSLCFQLLTAFSKNLGGMLFGRLISAFFGSAFMSVASGTISDVFEIDQLGLPMAIYSVTPFMAPSLGPLISGFVADSNADYRWVFYSILIFTGFLMVAIVLFVPETYVPILLTRKAQAVRKKTGDSRFYAPQEKNPLTLYQSVILSSKRPMLLILKDPMILTLDIYSGLILAIVYLFFVSFPYTFKTVWGFGLWAQGLSFSGLFTGMVLSLGFQPIFNKLYRQSIANNNNVAKPEFRFPILMFGGIILPFSLFIMAWVCYSDLHWIGMIIVSGIYDIGTCVAFTGIFTYTVQAYKLYAASAVASNSFVRSLMAGAFPLFGLQMYEALGVHWATMLIAFTALALAPVPFLFYKYGEKLRARSPYAWSD</sequence>
<evidence type="ECO:0000259" key="7">
    <source>
        <dbReference type="PROSITE" id="PS50850"/>
    </source>
</evidence>
<evidence type="ECO:0000256" key="2">
    <source>
        <dbReference type="ARBA" id="ARBA00022692"/>
    </source>
</evidence>
<keyword evidence="3 6" id="KW-1133">Transmembrane helix</keyword>
<evidence type="ECO:0000256" key="5">
    <source>
        <dbReference type="SAM" id="MobiDB-lite"/>
    </source>
</evidence>
<accession>A0A9W6WHK5</accession>
<evidence type="ECO:0000256" key="3">
    <source>
        <dbReference type="ARBA" id="ARBA00022989"/>
    </source>
</evidence>
<dbReference type="PANTHER" id="PTHR23502:SF7">
    <property type="entry name" value="DRUG_PROTON ANTIPORTER YHK8-RELATED"/>
    <property type="match status" value="1"/>
</dbReference>
<gene>
    <name evidence="8" type="ORF">Cboi02_000322800</name>
</gene>
<dbReference type="Pfam" id="PF07690">
    <property type="entry name" value="MFS_1"/>
    <property type="match status" value="1"/>
</dbReference>
<feature type="transmembrane region" description="Helical" evidence="6">
    <location>
        <begin position="354"/>
        <end position="378"/>
    </location>
</feature>
<dbReference type="PANTHER" id="PTHR23502">
    <property type="entry name" value="MAJOR FACILITATOR SUPERFAMILY"/>
    <property type="match status" value="1"/>
</dbReference>
<proteinExistence type="predicted"/>
<feature type="transmembrane region" description="Helical" evidence="6">
    <location>
        <begin position="457"/>
        <end position="480"/>
    </location>
</feature>
<feature type="compositionally biased region" description="Basic and acidic residues" evidence="5">
    <location>
        <begin position="1"/>
        <end position="13"/>
    </location>
</feature>
<name>A0A9W6WHK5_CANBO</name>